<gene>
    <name evidence="1" type="ORF">DESAM_20037</name>
</gene>
<protein>
    <submittedName>
        <fullName evidence="1">Uncharacterized protein</fullName>
    </submittedName>
</protein>
<dbReference type="HOGENOM" id="CLU_3006771_0_0_7"/>
<evidence type="ECO:0000313" key="1">
    <source>
        <dbReference type="EMBL" id="CCO22328.1"/>
    </source>
</evidence>
<dbReference type="AlphaFoldDB" id="L0R6J4"/>
<dbReference type="Proteomes" id="UP000010808">
    <property type="component" value="Chromosome"/>
</dbReference>
<keyword evidence="2" id="KW-1185">Reference proteome</keyword>
<reference evidence="1 2" key="1">
    <citation type="submission" date="2012-10" db="EMBL/GenBank/DDBJ databases">
        <authorList>
            <person name="Genoscope - CEA"/>
        </authorList>
    </citation>
    <scope>NUCLEOTIDE SEQUENCE [LARGE SCALE GENOMIC DNA]</scope>
    <source>
        <strain evidence="2">AM13 / DSM 14728</strain>
    </source>
</reference>
<name>L0R6J4_9BACT</name>
<dbReference type="KEGG" id="dhy:DESAM_20037"/>
<organism evidence="1 2">
    <name type="scientific">Maridesulfovibrio hydrothermalis AM13 = DSM 14728</name>
    <dbReference type="NCBI Taxonomy" id="1121451"/>
    <lineage>
        <taxon>Bacteria</taxon>
        <taxon>Pseudomonadati</taxon>
        <taxon>Thermodesulfobacteriota</taxon>
        <taxon>Desulfovibrionia</taxon>
        <taxon>Desulfovibrionales</taxon>
        <taxon>Desulfovibrionaceae</taxon>
        <taxon>Maridesulfovibrio</taxon>
    </lineage>
</organism>
<accession>L0R6J4</accession>
<proteinExistence type="predicted"/>
<dbReference type="EMBL" id="FO203522">
    <property type="protein sequence ID" value="CCO22328.1"/>
    <property type="molecule type" value="Genomic_DNA"/>
</dbReference>
<sequence>MLKHLLYYQPSSNGLCYVVTDNKLTIKQYLWLLNYEVTGVGIDLNAPNYCNPTIRM</sequence>
<evidence type="ECO:0000313" key="2">
    <source>
        <dbReference type="Proteomes" id="UP000010808"/>
    </source>
</evidence>